<sequence length="219" mass="24281">MFRLKNGLLLLVCAMFFFGAAGCTVIFQKGRRSDMEKIRELQDEVDRLSQIRADLEEQLKGIKGVSLSMEERGLVITFLDEVLFDSGKAKIKPEASVPLDKVASVITSEASDFDIGIEGHTDNVPIKYSGWKSNWELSTARATSVLHYLIEKGVSPSRLAAIGYGEFRPVVSNDTAEGRSKNRRVEIVILPQLRKVAQVPQQAAPAAEEQMMEPAENLK</sequence>
<keyword evidence="4" id="KW-0969">Cilium</keyword>
<gene>
    <name evidence="4" type="ORF">BU251_01115</name>
</gene>
<proteinExistence type="predicted"/>
<dbReference type="OrthoDB" id="9815217at2"/>
<dbReference type="PANTHER" id="PTHR30329:SF21">
    <property type="entry name" value="LIPOPROTEIN YIAD-RELATED"/>
    <property type="match status" value="1"/>
</dbReference>
<dbReference type="SUPFAM" id="SSF103088">
    <property type="entry name" value="OmpA-like"/>
    <property type="match status" value="1"/>
</dbReference>
<evidence type="ECO:0000313" key="4">
    <source>
        <dbReference type="EMBL" id="QAT16426.1"/>
    </source>
</evidence>
<dbReference type="RefSeq" id="WP_128699062.1">
    <property type="nucleotide sequence ID" value="NZ_CP019384.1"/>
</dbReference>
<evidence type="ECO:0000259" key="3">
    <source>
        <dbReference type="PROSITE" id="PS51123"/>
    </source>
</evidence>
<dbReference type="PROSITE" id="PS51123">
    <property type="entry name" value="OMPA_2"/>
    <property type="match status" value="1"/>
</dbReference>
<feature type="coiled-coil region" evidence="2">
    <location>
        <begin position="31"/>
        <end position="58"/>
    </location>
</feature>
<accession>A0A410P2Q2</accession>
<keyword evidence="4" id="KW-0282">Flagellum</keyword>
<keyword evidence="4" id="KW-0966">Cell projection</keyword>
<dbReference type="Pfam" id="PF00691">
    <property type="entry name" value="OmpA"/>
    <property type="match status" value="1"/>
</dbReference>
<feature type="domain" description="OmpA-like" evidence="3">
    <location>
        <begin position="71"/>
        <end position="193"/>
    </location>
</feature>
<evidence type="ECO:0000256" key="1">
    <source>
        <dbReference type="PROSITE-ProRule" id="PRU00473"/>
    </source>
</evidence>
<keyword evidence="5" id="KW-1185">Reference proteome</keyword>
<dbReference type="Gene3D" id="3.30.1330.60">
    <property type="entry name" value="OmpA-like domain"/>
    <property type="match status" value="1"/>
</dbReference>
<dbReference type="InterPro" id="IPR036737">
    <property type="entry name" value="OmpA-like_sf"/>
</dbReference>
<dbReference type="Proteomes" id="UP000287243">
    <property type="component" value="Chromosome"/>
</dbReference>
<dbReference type="InterPro" id="IPR006665">
    <property type="entry name" value="OmpA-like"/>
</dbReference>
<dbReference type="KEGG" id="vai:BU251_01115"/>
<dbReference type="PROSITE" id="PS51257">
    <property type="entry name" value="PROKAR_LIPOPROTEIN"/>
    <property type="match status" value="1"/>
</dbReference>
<dbReference type="InterPro" id="IPR050330">
    <property type="entry name" value="Bact_OuterMem_StrucFunc"/>
</dbReference>
<dbReference type="EMBL" id="CP019384">
    <property type="protein sequence ID" value="QAT16426.1"/>
    <property type="molecule type" value="Genomic_DNA"/>
</dbReference>
<name>A0A410P2Q2_VELA1</name>
<protein>
    <submittedName>
        <fullName evidence="4">Flagellar motor protein MotD</fullName>
    </submittedName>
</protein>
<evidence type="ECO:0000256" key="2">
    <source>
        <dbReference type="SAM" id="Coils"/>
    </source>
</evidence>
<reference evidence="4 5" key="1">
    <citation type="submission" date="2017-01" db="EMBL/GenBank/DDBJ databases">
        <title>First insights into the biology of 'candidatus Vampirococcus archaeovorus'.</title>
        <authorList>
            <person name="Kizina J."/>
            <person name="Jordan S."/>
            <person name="Stueber K."/>
            <person name="Reinhardt R."/>
            <person name="Harder J."/>
        </authorList>
    </citation>
    <scope>NUCLEOTIDE SEQUENCE [LARGE SCALE GENOMIC DNA]</scope>
    <source>
        <strain evidence="4 5">LiM</strain>
    </source>
</reference>
<dbReference type="CDD" id="cd07185">
    <property type="entry name" value="OmpA_C-like"/>
    <property type="match status" value="1"/>
</dbReference>
<dbReference type="PANTHER" id="PTHR30329">
    <property type="entry name" value="STATOR ELEMENT OF FLAGELLAR MOTOR COMPLEX"/>
    <property type="match status" value="1"/>
</dbReference>
<keyword evidence="1" id="KW-0472">Membrane</keyword>
<organism evidence="4 5">
    <name type="scientific">Velamenicoccus archaeovorus</name>
    <dbReference type="NCBI Taxonomy" id="1930593"/>
    <lineage>
        <taxon>Bacteria</taxon>
        <taxon>Pseudomonadati</taxon>
        <taxon>Candidatus Omnitrophota</taxon>
        <taxon>Candidatus Velamenicoccus</taxon>
    </lineage>
</organism>
<dbReference type="GO" id="GO:0016020">
    <property type="term" value="C:membrane"/>
    <property type="evidence" value="ECO:0007669"/>
    <property type="project" value="UniProtKB-UniRule"/>
</dbReference>
<dbReference type="AlphaFoldDB" id="A0A410P2Q2"/>
<keyword evidence="2" id="KW-0175">Coiled coil</keyword>
<evidence type="ECO:0000313" key="5">
    <source>
        <dbReference type="Proteomes" id="UP000287243"/>
    </source>
</evidence>